<evidence type="ECO:0000256" key="1">
    <source>
        <dbReference type="ARBA" id="ARBA00010528"/>
    </source>
</evidence>
<proteinExistence type="inferred from homology"/>
<comment type="caution">
    <text evidence="5">The sequence shown here is derived from an EMBL/GenBank/DDBJ whole genome shotgun (WGS) entry which is preliminary data.</text>
</comment>
<name>A0AAV8YAA7_9CUCU</name>
<accession>A0AAV8YAA7</accession>
<dbReference type="InterPro" id="IPR002136">
    <property type="entry name" value="Ribosomal_uL4"/>
</dbReference>
<dbReference type="InterPro" id="IPR013005">
    <property type="entry name" value="Ribosomal_uL4-like"/>
</dbReference>
<dbReference type="GO" id="GO:0006412">
    <property type="term" value="P:translation"/>
    <property type="evidence" value="ECO:0007669"/>
    <property type="project" value="InterPro"/>
</dbReference>
<reference evidence="5" key="1">
    <citation type="journal article" date="2023" name="Insect Mol. Biol.">
        <title>Genome sequencing provides insights into the evolution of gene families encoding plant cell wall-degrading enzymes in longhorned beetles.</title>
        <authorList>
            <person name="Shin N.R."/>
            <person name="Okamura Y."/>
            <person name="Kirsch R."/>
            <person name="Pauchet Y."/>
        </authorList>
    </citation>
    <scope>NUCLEOTIDE SEQUENCE</scope>
    <source>
        <strain evidence="5">AMC_N1</strain>
    </source>
</reference>
<dbReference type="InterPro" id="IPR023574">
    <property type="entry name" value="Ribosomal_uL4_dom_sf"/>
</dbReference>
<dbReference type="PANTHER" id="PTHR10746">
    <property type="entry name" value="50S RIBOSOMAL PROTEIN L4"/>
    <property type="match status" value="1"/>
</dbReference>
<evidence type="ECO:0000256" key="3">
    <source>
        <dbReference type="ARBA" id="ARBA00023274"/>
    </source>
</evidence>
<keyword evidence="3" id="KW-0687">Ribonucleoprotein</keyword>
<evidence type="ECO:0000313" key="5">
    <source>
        <dbReference type="EMBL" id="KAJ8948199.1"/>
    </source>
</evidence>
<dbReference type="EMBL" id="JAPWTK010000142">
    <property type="protein sequence ID" value="KAJ8948199.1"/>
    <property type="molecule type" value="Genomic_DNA"/>
</dbReference>
<evidence type="ECO:0000256" key="4">
    <source>
        <dbReference type="ARBA" id="ARBA00040565"/>
    </source>
</evidence>
<dbReference type="Pfam" id="PF00573">
    <property type="entry name" value="Ribosomal_L4"/>
    <property type="match status" value="1"/>
</dbReference>
<organism evidence="5 6">
    <name type="scientific">Aromia moschata</name>
    <dbReference type="NCBI Taxonomy" id="1265417"/>
    <lineage>
        <taxon>Eukaryota</taxon>
        <taxon>Metazoa</taxon>
        <taxon>Ecdysozoa</taxon>
        <taxon>Arthropoda</taxon>
        <taxon>Hexapoda</taxon>
        <taxon>Insecta</taxon>
        <taxon>Pterygota</taxon>
        <taxon>Neoptera</taxon>
        <taxon>Endopterygota</taxon>
        <taxon>Coleoptera</taxon>
        <taxon>Polyphaga</taxon>
        <taxon>Cucujiformia</taxon>
        <taxon>Chrysomeloidea</taxon>
        <taxon>Cerambycidae</taxon>
        <taxon>Cerambycinae</taxon>
        <taxon>Callichromatini</taxon>
        <taxon>Aromia</taxon>
    </lineage>
</organism>
<keyword evidence="2" id="KW-0689">Ribosomal protein</keyword>
<comment type="similarity">
    <text evidence="1">Belongs to the universal ribosomal protein uL4 family.</text>
</comment>
<protein>
    <recommendedName>
        <fullName evidence="4">Large ribosomal subunit protein uL4m</fullName>
    </recommendedName>
</protein>
<gene>
    <name evidence="5" type="ORF">NQ318_010475</name>
</gene>
<dbReference type="Gene3D" id="3.40.1370.10">
    <property type="match status" value="1"/>
</dbReference>
<keyword evidence="6" id="KW-1185">Reference proteome</keyword>
<evidence type="ECO:0000313" key="6">
    <source>
        <dbReference type="Proteomes" id="UP001162162"/>
    </source>
</evidence>
<sequence>MLPFYTRVLGLTSMLSVKLAQDDLHVVDNLEIPTDEESFITELIKGRNWGPSVLFVDDTDIMPRNITAATDTIKHVNLMPVYGLNVWSMLKHDTLILTRSAVDLIEDKLLTHLHKNDTKAVLAKFKVDQL</sequence>
<dbReference type="Proteomes" id="UP001162162">
    <property type="component" value="Unassembled WGS sequence"/>
</dbReference>
<dbReference type="GO" id="GO:0005840">
    <property type="term" value="C:ribosome"/>
    <property type="evidence" value="ECO:0007669"/>
    <property type="project" value="UniProtKB-KW"/>
</dbReference>
<dbReference type="SUPFAM" id="SSF52166">
    <property type="entry name" value="Ribosomal protein L4"/>
    <property type="match status" value="1"/>
</dbReference>
<dbReference type="GO" id="GO:0003735">
    <property type="term" value="F:structural constituent of ribosome"/>
    <property type="evidence" value="ECO:0007669"/>
    <property type="project" value="InterPro"/>
</dbReference>
<evidence type="ECO:0000256" key="2">
    <source>
        <dbReference type="ARBA" id="ARBA00022980"/>
    </source>
</evidence>
<dbReference type="GO" id="GO:1990904">
    <property type="term" value="C:ribonucleoprotein complex"/>
    <property type="evidence" value="ECO:0007669"/>
    <property type="project" value="UniProtKB-KW"/>
</dbReference>
<dbReference type="PANTHER" id="PTHR10746:SF6">
    <property type="entry name" value="LARGE RIBOSOMAL SUBUNIT PROTEIN UL4M"/>
    <property type="match status" value="1"/>
</dbReference>
<dbReference type="AlphaFoldDB" id="A0AAV8YAA7"/>